<keyword evidence="3" id="KW-0378">Hydrolase</keyword>
<dbReference type="InterPro" id="IPR002933">
    <property type="entry name" value="Peptidase_M20"/>
</dbReference>
<dbReference type="RefSeq" id="WP_258824613.1">
    <property type="nucleotide sequence ID" value="NZ_JANUHB010000008.1"/>
</dbReference>
<evidence type="ECO:0000313" key="6">
    <source>
        <dbReference type="Proteomes" id="UP001206126"/>
    </source>
</evidence>
<dbReference type="Pfam" id="PF01546">
    <property type="entry name" value="Peptidase_M20"/>
    <property type="match status" value="1"/>
</dbReference>
<feature type="domain" description="Peptidase M20 dimerisation" evidence="4">
    <location>
        <begin position="212"/>
        <end position="361"/>
    </location>
</feature>
<dbReference type="Proteomes" id="UP001206126">
    <property type="component" value="Unassembled WGS sequence"/>
</dbReference>
<dbReference type="PANTHER" id="PTHR43270:SF8">
    <property type="entry name" value="DI- AND TRIPEPTIDASE DUG2-RELATED"/>
    <property type="match status" value="1"/>
</dbReference>
<keyword evidence="2" id="KW-0479">Metal-binding</keyword>
<dbReference type="InterPro" id="IPR036264">
    <property type="entry name" value="Bact_exopeptidase_dim_dom"/>
</dbReference>
<dbReference type="EMBL" id="JANUHB010000008">
    <property type="protein sequence ID" value="MCS0810786.1"/>
    <property type="molecule type" value="Genomic_DNA"/>
</dbReference>
<organism evidence="5 6">
    <name type="scientific">Massilia agilis</name>
    <dbReference type="NCBI Taxonomy" id="1811226"/>
    <lineage>
        <taxon>Bacteria</taxon>
        <taxon>Pseudomonadati</taxon>
        <taxon>Pseudomonadota</taxon>
        <taxon>Betaproteobacteria</taxon>
        <taxon>Burkholderiales</taxon>
        <taxon>Oxalobacteraceae</taxon>
        <taxon>Telluria group</taxon>
        <taxon>Massilia</taxon>
    </lineage>
</organism>
<evidence type="ECO:0000256" key="3">
    <source>
        <dbReference type="ARBA" id="ARBA00022801"/>
    </source>
</evidence>
<dbReference type="SUPFAM" id="SSF53187">
    <property type="entry name" value="Zn-dependent exopeptidases"/>
    <property type="match status" value="1"/>
</dbReference>
<dbReference type="InterPro" id="IPR011650">
    <property type="entry name" value="Peptidase_M20_dimer"/>
</dbReference>
<sequence length="491" mass="51939">MRTLATLQSLRRQRALVILDELAAWLRVPNDVEDSAAIQANAGHLREMLARRGIHSELWPTASGRPYVYGELCRLGVRETLLIYSHYDGVPAGEGWHSPPYEPRLRSGGADSGFVHWPASPAAIEPSWRLYARSAADSKNAIVAVLSALDVLRAAGMAPAMNLKFLFDGEEERESPGLAGIIDRHGARLDADLVISASGELHQSGLPTVAFGVRGIVQARLTLHAAAHDAHSGHFGGFAPNAAVQLAHLIGALVDGDGRARLPGYGKDAAPLDASSLAAIAAVPPIEHEVAQRLGMRELPRDSLQMLINQPTFNLRGLAAGGVGAGARNVVPGSAVAEFDLRLVEGMAPEAVCAQLRDGIAALGYPIVDGTPTAATLRQCGPVVQLDCLAGFPATRTPLDHAAGRRIVARLRALLGQELVLEPSEGGSLAFHHFARAGLSVITMPISNDDCNQHSHDENLLLSTLYRGVDQWLAILAGDGQALPSQSGETS</sequence>
<keyword evidence="6" id="KW-1185">Reference proteome</keyword>
<protein>
    <submittedName>
        <fullName evidence="5">M20/M25/M40 family metallo-hydrolase</fullName>
    </submittedName>
</protein>
<evidence type="ECO:0000256" key="2">
    <source>
        <dbReference type="ARBA" id="ARBA00022723"/>
    </source>
</evidence>
<accession>A0ABT2DK17</accession>
<evidence type="ECO:0000256" key="1">
    <source>
        <dbReference type="ARBA" id="ARBA00022670"/>
    </source>
</evidence>
<dbReference type="PANTHER" id="PTHR43270">
    <property type="entry name" value="BETA-ALA-HIS DIPEPTIDASE"/>
    <property type="match status" value="1"/>
</dbReference>
<keyword evidence="1" id="KW-0645">Protease</keyword>
<gene>
    <name evidence="5" type="ORF">NX774_22915</name>
</gene>
<proteinExistence type="predicted"/>
<dbReference type="Gene3D" id="3.30.70.360">
    <property type="match status" value="1"/>
</dbReference>
<evidence type="ECO:0000313" key="5">
    <source>
        <dbReference type="EMBL" id="MCS0810786.1"/>
    </source>
</evidence>
<name>A0ABT2DK17_9BURK</name>
<dbReference type="Pfam" id="PF07687">
    <property type="entry name" value="M20_dimer"/>
    <property type="match status" value="1"/>
</dbReference>
<dbReference type="SUPFAM" id="SSF55031">
    <property type="entry name" value="Bacterial exopeptidase dimerisation domain"/>
    <property type="match status" value="1"/>
</dbReference>
<reference evidence="5 6" key="1">
    <citation type="submission" date="2022-08" db="EMBL/GenBank/DDBJ databases">
        <title>Reclassification of Massilia species as members of the genera Telluria, Duganella, Pseudoduganella, Mokoshia gen. nov. and Zemynaea gen. nov. using orthogonal and non-orthogonal genome-based approaches.</title>
        <authorList>
            <person name="Bowman J.P."/>
        </authorList>
    </citation>
    <scope>NUCLEOTIDE SEQUENCE [LARGE SCALE GENOMIC DNA]</scope>
    <source>
        <strain evidence="5 6">JCM 31605</strain>
    </source>
</reference>
<dbReference type="InterPro" id="IPR051458">
    <property type="entry name" value="Cyt/Met_Dipeptidase"/>
</dbReference>
<comment type="caution">
    <text evidence="5">The sequence shown here is derived from an EMBL/GenBank/DDBJ whole genome shotgun (WGS) entry which is preliminary data.</text>
</comment>
<evidence type="ECO:0000259" key="4">
    <source>
        <dbReference type="Pfam" id="PF07687"/>
    </source>
</evidence>
<dbReference type="Gene3D" id="3.40.630.10">
    <property type="entry name" value="Zn peptidases"/>
    <property type="match status" value="1"/>
</dbReference>